<sequence length="184" mass="21406">MLIMPHFKTPYRRSVLENVNDFAKVLAVVLVTHLARIETKVQPRSCSSSELKSEKRTGLGAQSRVGRIQNRKQDQNWDDGGSSFMRRCKRCNNPSTSTRPKDREPGNSRFESDSRFASTAFITKRSSFQFSTYTTAFPPKRKHSNEFYTYTLHKCITIHEEITCHRRANVRCYTSCIIFREQEL</sequence>
<keyword evidence="3" id="KW-1185">Reference proteome</keyword>
<evidence type="ECO:0000313" key="3">
    <source>
        <dbReference type="Proteomes" id="UP000299102"/>
    </source>
</evidence>
<name>A0A4C1WHF1_EUMVA</name>
<reference evidence="2 3" key="1">
    <citation type="journal article" date="2019" name="Commun. Biol.">
        <title>The bagworm genome reveals a unique fibroin gene that provides high tensile strength.</title>
        <authorList>
            <person name="Kono N."/>
            <person name="Nakamura H."/>
            <person name="Ohtoshi R."/>
            <person name="Tomita M."/>
            <person name="Numata K."/>
            <person name="Arakawa K."/>
        </authorList>
    </citation>
    <scope>NUCLEOTIDE SEQUENCE [LARGE SCALE GENOMIC DNA]</scope>
</reference>
<comment type="caution">
    <text evidence="2">The sequence shown here is derived from an EMBL/GenBank/DDBJ whole genome shotgun (WGS) entry which is preliminary data.</text>
</comment>
<dbReference type="EMBL" id="BGZK01000547">
    <property type="protein sequence ID" value="GBP49547.1"/>
    <property type="molecule type" value="Genomic_DNA"/>
</dbReference>
<dbReference type="AlphaFoldDB" id="A0A4C1WHF1"/>
<evidence type="ECO:0000313" key="2">
    <source>
        <dbReference type="EMBL" id="GBP49547.1"/>
    </source>
</evidence>
<proteinExistence type="predicted"/>
<feature type="compositionally biased region" description="Basic and acidic residues" evidence="1">
    <location>
        <begin position="99"/>
        <end position="112"/>
    </location>
</feature>
<protein>
    <submittedName>
        <fullName evidence="2">Uncharacterized protein</fullName>
    </submittedName>
</protein>
<gene>
    <name evidence="2" type="ORF">EVAR_45611_1</name>
</gene>
<evidence type="ECO:0000256" key="1">
    <source>
        <dbReference type="SAM" id="MobiDB-lite"/>
    </source>
</evidence>
<feature type="region of interest" description="Disordered" evidence="1">
    <location>
        <begin position="42"/>
        <end position="112"/>
    </location>
</feature>
<organism evidence="2 3">
    <name type="scientific">Eumeta variegata</name>
    <name type="common">Bagworm moth</name>
    <name type="synonym">Eumeta japonica</name>
    <dbReference type="NCBI Taxonomy" id="151549"/>
    <lineage>
        <taxon>Eukaryota</taxon>
        <taxon>Metazoa</taxon>
        <taxon>Ecdysozoa</taxon>
        <taxon>Arthropoda</taxon>
        <taxon>Hexapoda</taxon>
        <taxon>Insecta</taxon>
        <taxon>Pterygota</taxon>
        <taxon>Neoptera</taxon>
        <taxon>Endopterygota</taxon>
        <taxon>Lepidoptera</taxon>
        <taxon>Glossata</taxon>
        <taxon>Ditrysia</taxon>
        <taxon>Tineoidea</taxon>
        <taxon>Psychidae</taxon>
        <taxon>Oiketicinae</taxon>
        <taxon>Eumeta</taxon>
    </lineage>
</organism>
<dbReference type="Proteomes" id="UP000299102">
    <property type="component" value="Unassembled WGS sequence"/>
</dbReference>
<accession>A0A4C1WHF1</accession>